<feature type="compositionally biased region" description="Polar residues" evidence="1">
    <location>
        <begin position="408"/>
        <end position="419"/>
    </location>
</feature>
<feature type="region of interest" description="Disordered" evidence="1">
    <location>
        <begin position="365"/>
        <end position="448"/>
    </location>
</feature>
<dbReference type="EMBL" id="AAZO01007452">
    <property type="status" value="NOT_ANNOTATED_CDS"/>
    <property type="molecule type" value="Genomic_DNA"/>
</dbReference>
<evidence type="ECO:0000256" key="1">
    <source>
        <dbReference type="SAM" id="MobiDB-lite"/>
    </source>
</evidence>
<dbReference type="RefSeq" id="XP_002433028.1">
    <property type="nucleotide sequence ID" value="XM_002432983.1"/>
</dbReference>
<protein>
    <submittedName>
        <fullName evidence="2 3">Uncharacterized protein</fullName>
    </submittedName>
</protein>
<dbReference type="VEuPathDB" id="VectorBase:PHUM610110"/>
<evidence type="ECO:0000313" key="3">
    <source>
        <dbReference type="EnsemblMetazoa" id="PHUM610110-PA"/>
    </source>
</evidence>
<dbReference type="AlphaFoldDB" id="E0W3T4"/>
<dbReference type="EnsemblMetazoa" id="PHUM610110-RA">
    <property type="protein sequence ID" value="PHUM610110-PA"/>
    <property type="gene ID" value="PHUM610110"/>
</dbReference>
<dbReference type="InParanoid" id="E0W3T4"/>
<dbReference type="Proteomes" id="UP000009046">
    <property type="component" value="Unassembled WGS sequence"/>
</dbReference>
<organism>
    <name type="scientific">Pediculus humanus subsp. corporis</name>
    <name type="common">Body louse</name>
    <dbReference type="NCBI Taxonomy" id="121224"/>
    <lineage>
        <taxon>Eukaryota</taxon>
        <taxon>Metazoa</taxon>
        <taxon>Ecdysozoa</taxon>
        <taxon>Arthropoda</taxon>
        <taxon>Hexapoda</taxon>
        <taxon>Insecta</taxon>
        <taxon>Pterygota</taxon>
        <taxon>Neoptera</taxon>
        <taxon>Paraneoptera</taxon>
        <taxon>Psocodea</taxon>
        <taxon>Troctomorpha</taxon>
        <taxon>Phthiraptera</taxon>
        <taxon>Anoplura</taxon>
        <taxon>Pediculidae</taxon>
        <taxon>Pediculus</taxon>
    </lineage>
</organism>
<dbReference type="GeneID" id="8239690"/>
<dbReference type="CTD" id="8239690"/>
<gene>
    <name evidence="3" type="primary">8239690</name>
    <name evidence="2" type="ORF">Phum_PHUM610110</name>
</gene>
<accession>E0W3T4</accession>
<keyword evidence="4" id="KW-1185">Reference proteome</keyword>
<feature type="compositionally biased region" description="Polar residues" evidence="1">
    <location>
        <begin position="365"/>
        <end position="388"/>
    </location>
</feature>
<reference evidence="2" key="1">
    <citation type="submission" date="2007-04" db="EMBL/GenBank/DDBJ databases">
        <title>Annotation of Pediculus humanus corporis strain USDA.</title>
        <authorList>
            <person name="Kirkness E."/>
            <person name="Hannick L."/>
            <person name="Hass B."/>
            <person name="Bruggner R."/>
            <person name="Lawson D."/>
            <person name="Bidwell S."/>
            <person name="Joardar V."/>
            <person name="Caler E."/>
            <person name="Walenz B."/>
            <person name="Inman J."/>
            <person name="Schobel S."/>
            <person name="Galinsky K."/>
            <person name="Amedeo P."/>
            <person name="Strausberg R."/>
        </authorList>
    </citation>
    <scope>NUCLEOTIDE SEQUENCE</scope>
    <source>
        <strain evidence="2">USDA</strain>
    </source>
</reference>
<feature type="compositionally biased region" description="Low complexity" evidence="1">
    <location>
        <begin position="430"/>
        <end position="448"/>
    </location>
</feature>
<reference evidence="2" key="2">
    <citation type="submission" date="2007-04" db="EMBL/GenBank/DDBJ databases">
        <title>The genome of the human body louse.</title>
        <authorList>
            <consortium name="The Human Body Louse Genome Consortium"/>
            <person name="Kirkness E."/>
            <person name="Walenz B."/>
            <person name="Hass B."/>
            <person name="Bruggner R."/>
            <person name="Strausberg R."/>
        </authorList>
    </citation>
    <scope>NUCLEOTIDE SEQUENCE</scope>
    <source>
        <strain evidence="2">USDA</strain>
    </source>
</reference>
<dbReference type="EMBL" id="DS235883">
    <property type="protein sequence ID" value="EEB20290.1"/>
    <property type="molecule type" value="Genomic_DNA"/>
</dbReference>
<evidence type="ECO:0000313" key="2">
    <source>
        <dbReference type="EMBL" id="EEB20290.1"/>
    </source>
</evidence>
<name>E0W3T4_PEDHC</name>
<evidence type="ECO:0000313" key="4">
    <source>
        <dbReference type="Proteomes" id="UP000009046"/>
    </source>
</evidence>
<proteinExistence type="predicted"/>
<reference evidence="3" key="3">
    <citation type="submission" date="2021-02" db="UniProtKB">
        <authorList>
            <consortium name="EnsemblMetazoa"/>
        </authorList>
    </citation>
    <scope>IDENTIFICATION</scope>
    <source>
        <strain evidence="3">USDA</strain>
    </source>
</reference>
<sequence>MILVTTEGNTVVSPIIRSKSFEINNLGDRKQMKPDVNFTVVEKRKETKTELEPASSMLYNLRRKEIDNDNDDGGEEEEENMRKPFKSYIIYHQHPYKIFKEWIPNDDTSKDIINNNNNKEKIQILPDFQNDNAQYGGQTYNPNSKSELTYQSVYSNVIKVFDRAEKNIDNRFSSGDNFPYKNNEYFYADFNKKPQFETVDFEKFPLSLPPNGNIFIDEHSSVINYDPPYFLPNFYFNNDDDDAEVISETRFNTNNRNKNLICGFIRVNNRRFPENGGGPCGRNENVIPLTPQDYPDHSQLPVDKLPVEHRHPNSRFQIIKRSGLYDVRRKRAASFGFGYDSWNLPYGYQGGYRYYNDLIPSRTSTYSNSRNLDYKNNNNKYGSESNYNDYDDKQQQQQQQQHQQQQHENYFSKSLANYLSNGGRRRNNNRRNNNSGNRNGNGYRYDNNDNNGYFTSYNGYGGGKYNGYGSNSGSNRGYDSFMNSNNYGSYGNNRGYDSLSYGSYGTNNRGYDNNNNYGSYGSGGGGSGGSRYNNNNYGSYGSGGSRYDNNNYYGSSRGYGNSGYGSSSRGYGNSGYGSNRGGYGSSSYGSYGNNDRYNNNYGSNGGYSYSGSNFGYYGQNDF</sequence>
<dbReference type="HOGENOM" id="CLU_439626_0_0_1"/>
<dbReference type="KEGG" id="phu:Phum_PHUM610110"/>
<feature type="compositionally biased region" description="Low complexity" evidence="1">
    <location>
        <begin position="395"/>
        <end position="407"/>
    </location>
</feature>